<evidence type="ECO:0000256" key="3">
    <source>
        <dbReference type="ARBA" id="ARBA00022989"/>
    </source>
</evidence>
<feature type="transmembrane region" description="Helical" evidence="6">
    <location>
        <begin position="60"/>
        <end position="79"/>
    </location>
</feature>
<dbReference type="GO" id="GO:0005886">
    <property type="term" value="C:plasma membrane"/>
    <property type="evidence" value="ECO:0007669"/>
    <property type="project" value="TreeGrafter"/>
</dbReference>
<feature type="domain" description="Glucose receptor Git3-like N-terminal" evidence="7">
    <location>
        <begin position="57"/>
        <end position="247"/>
    </location>
</feature>
<keyword evidence="3 6" id="KW-1133">Transmembrane helix</keyword>
<feature type="transmembrane region" description="Helical" evidence="6">
    <location>
        <begin position="173"/>
        <end position="192"/>
    </location>
</feature>
<gene>
    <name evidence="9" type="ORF">BT63DRAFT_182770</name>
</gene>
<dbReference type="Pfam" id="PF11970">
    <property type="entry name" value="GPR_Gpa2_C"/>
    <property type="match status" value="1"/>
</dbReference>
<name>A0A6A6UK29_9PEZI</name>
<protein>
    <recommendedName>
        <fullName evidence="11">Family A G protein-coupled receptor-like protein</fullName>
    </recommendedName>
</protein>
<evidence type="ECO:0000259" key="8">
    <source>
        <dbReference type="Pfam" id="PF11970"/>
    </source>
</evidence>
<dbReference type="InterPro" id="IPR023041">
    <property type="entry name" value="Glucose_rcpt_Git3-like_N"/>
</dbReference>
<keyword evidence="10" id="KW-1185">Reference proteome</keyword>
<evidence type="ECO:0000256" key="2">
    <source>
        <dbReference type="ARBA" id="ARBA00022692"/>
    </source>
</evidence>
<dbReference type="Pfam" id="PF11710">
    <property type="entry name" value="Git3"/>
    <property type="match status" value="1"/>
</dbReference>
<comment type="subcellular location">
    <subcellularLocation>
        <location evidence="1">Membrane</location>
        <topology evidence="1">Multi-pass membrane protein</topology>
    </subcellularLocation>
</comment>
<reference evidence="9" key="1">
    <citation type="journal article" date="2020" name="Stud. Mycol.">
        <title>101 Dothideomycetes genomes: a test case for predicting lifestyles and emergence of pathogens.</title>
        <authorList>
            <person name="Haridas S."/>
            <person name="Albert R."/>
            <person name="Binder M."/>
            <person name="Bloem J."/>
            <person name="Labutti K."/>
            <person name="Salamov A."/>
            <person name="Andreopoulos B."/>
            <person name="Baker S."/>
            <person name="Barry K."/>
            <person name="Bills G."/>
            <person name="Bluhm B."/>
            <person name="Cannon C."/>
            <person name="Castanera R."/>
            <person name="Culley D."/>
            <person name="Daum C."/>
            <person name="Ezra D."/>
            <person name="Gonzalez J."/>
            <person name="Henrissat B."/>
            <person name="Kuo A."/>
            <person name="Liang C."/>
            <person name="Lipzen A."/>
            <person name="Lutzoni F."/>
            <person name="Magnuson J."/>
            <person name="Mondo S."/>
            <person name="Nolan M."/>
            <person name="Ohm R."/>
            <person name="Pangilinan J."/>
            <person name="Park H.-J."/>
            <person name="Ramirez L."/>
            <person name="Alfaro M."/>
            <person name="Sun H."/>
            <person name="Tritt A."/>
            <person name="Yoshinaga Y."/>
            <person name="Zwiers L.-H."/>
            <person name="Turgeon B."/>
            <person name="Goodwin S."/>
            <person name="Spatafora J."/>
            <person name="Crous P."/>
            <person name="Grigoriev I."/>
        </authorList>
    </citation>
    <scope>NUCLEOTIDE SEQUENCE</scope>
    <source>
        <strain evidence="9">CBS 115976</strain>
    </source>
</reference>
<evidence type="ECO:0000256" key="5">
    <source>
        <dbReference type="SAM" id="MobiDB-lite"/>
    </source>
</evidence>
<evidence type="ECO:0000256" key="4">
    <source>
        <dbReference type="ARBA" id="ARBA00023136"/>
    </source>
</evidence>
<dbReference type="InterPro" id="IPR022596">
    <property type="entry name" value="GPR1/2/3_C"/>
</dbReference>
<dbReference type="PANTHER" id="PTHR23112:SF37">
    <property type="entry name" value="G PROTEIN-COUPLED RECEPTOR GPR1"/>
    <property type="match status" value="1"/>
</dbReference>
<evidence type="ECO:0000256" key="6">
    <source>
        <dbReference type="SAM" id="Phobius"/>
    </source>
</evidence>
<feature type="region of interest" description="Disordered" evidence="5">
    <location>
        <begin position="653"/>
        <end position="681"/>
    </location>
</feature>
<dbReference type="OrthoDB" id="3945321at2759"/>
<dbReference type="GO" id="GO:0004930">
    <property type="term" value="F:G protein-coupled receptor activity"/>
    <property type="evidence" value="ECO:0007669"/>
    <property type="project" value="TreeGrafter"/>
</dbReference>
<dbReference type="GO" id="GO:0007189">
    <property type="term" value="P:adenylate cyclase-activating G protein-coupled receptor signaling pathway"/>
    <property type="evidence" value="ECO:0007669"/>
    <property type="project" value="TreeGrafter"/>
</dbReference>
<accession>A0A6A6UK29</accession>
<feature type="compositionally biased region" description="Basic and acidic residues" evidence="5">
    <location>
        <begin position="667"/>
        <end position="681"/>
    </location>
</feature>
<dbReference type="Gene3D" id="1.20.1070.10">
    <property type="entry name" value="Rhodopsin 7-helix transmembrane proteins"/>
    <property type="match status" value="1"/>
</dbReference>
<keyword evidence="4 6" id="KW-0472">Membrane</keyword>
<feature type="domain" description="G protein-coupled receptor GPR1/2/3 C-terminal" evidence="8">
    <location>
        <begin position="442"/>
        <end position="514"/>
    </location>
</feature>
<evidence type="ECO:0008006" key="11">
    <source>
        <dbReference type="Google" id="ProtNLM"/>
    </source>
</evidence>
<proteinExistence type="predicted"/>
<evidence type="ECO:0000313" key="9">
    <source>
        <dbReference type="EMBL" id="KAF2671881.1"/>
    </source>
</evidence>
<evidence type="ECO:0000259" key="7">
    <source>
        <dbReference type="Pfam" id="PF11710"/>
    </source>
</evidence>
<feature type="transmembrane region" description="Helical" evidence="6">
    <location>
        <begin position="212"/>
        <end position="239"/>
    </location>
</feature>
<evidence type="ECO:0000313" key="10">
    <source>
        <dbReference type="Proteomes" id="UP000799302"/>
    </source>
</evidence>
<dbReference type="PANTHER" id="PTHR23112">
    <property type="entry name" value="G PROTEIN-COUPLED RECEPTOR 157-RELATED"/>
    <property type="match status" value="1"/>
</dbReference>
<dbReference type="SUPFAM" id="SSF81321">
    <property type="entry name" value="Family A G protein-coupled receptor-like"/>
    <property type="match status" value="1"/>
</dbReference>
<feature type="transmembrane region" description="Helical" evidence="6">
    <location>
        <begin position="490"/>
        <end position="508"/>
    </location>
</feature>
<sequence>MHTEFSIPDSLTLHRLSLRTLQTLNNNINNGTGLGNTSLPHSGKAMSYLTHSSKTTINKVAIATSSLSVFTSAIAFYYFIRMEKRYRHRLIMVNITGDLLRAVWFFISSAVSLSNHQPSEKSALCQMTGYFLSMGHELTDFSVLFITIHGAIQIYRPTVDIHDPSYGLNPYRVWVNSFLAIIPIIFASLAFINPSGGYTTGGSVCWLPIRPFWYRLALSWIPRYIVFVAIISISACVYYHVGKEFKSFKQVWILPIKTTPEIKEQAPAREYFEKPTASRHLSAMSSVAPDVITSTPVLESQPDGHRRSSLPEIAYAPQSPSRMYHSTRRHTANPDQISVPIGQSAHLKEDKIKGLNFLPRSKILADTAEALRRESIVTNSTISTKLSTATAPVQQQRSSFRLPSNPFKNGSIDWSGRKSLSADADLERNISEVTAIQLLEAKRQTIMFQLRMNFVYPIIYMVLWIAPFILHCMQYKTKYAMNAPPALATLATVCISSMGFANSIVFLLREKPWRLVEPTGWSIKHVPCCGKPASENEEPDLPSKRTSKRISEASHVALAPESNREGRRRSSTSTTGSKVFAAFRPPKTQKPVKQLHAGFSPRGRARMRLAFERADRRAARYSADSTEVPQGYVGPVVTKDGVAAERNWWDAVNDGDDGYAESPLGEIHAEASSHPHEERSK</sequence>
<dbReference type="EMBL" id="MU004232">
    <property type="protein sequence ID" value="KAF2671881.1"/>
    <property type="molecule type" value="Genomic_DNA"/>
</dbReference>
<organism evidence="9 10">
    <name type="scientific">Microthyrium microscopicum</name>
    <dbReference type="NCBI Taxonomy" id="703497"/>
    <lineage>
        <taxon>Eukaryota</taxon>
        <taxon>Fungi</taxon>
        <taxon>Dikarya</taxon>
        <taxon>Ascomycota</taxon>
        <taxon>Pezizomycotina</taxon>
        <taxon>Dothideomycetes</taxon>
        <taxon>Dothideomycetes incertae sedis</taxon>
        <taxon>Microthyriales</taxon>
        <taxon>Microthyriaceae</taxon>
        <taxon>Microthyrium</taxon>
    </lineage>
</organism>
<feature type="transmembrane region" description="Helical" evidence="6">
    <location>
        <begin position="452"/>
        <end position="470"/>
    </location>
</feature>
<feature type="region of interest" description="Disordered" evidence="5">
    <location>
        <begin position="532"/>
        <end position="576"/>
    </location>
</feature>
<dbReference type="AlphaFoldDB" id="A0A6A6UK29"/>
<evidence type="ECO:0000256" key="1">
    <source>
        <dbReference type="ARBA" id="ARBA00004141"/>
    </source>
</evidence>
<keyword evidence="2 6" id="KW-0812">Transmembrane</keyword>
<dbReference type="Proteomes" id="UP000799302">
    <property type="component" value="Unassembled WGS sequence"/>
</dbReference>